<dbReference type="AlphaFoldDB" id="A0A1I1M9S9"/>
<dbReference type="RefSeq" id="WP_093448150.1">
    <property type="nucleotide sequence ID" value="NZ_FNZG01000001.1"/>
</dbReference>
<dbReference type="NCBIfam" id="NF010068">
    <property type="entry name" value="PRK13548.1"/>
    <property type="match status" value="1"/>
</dbReference>
<evidence type="ECO:0000256" key="4">
    <source>
        <dbReference type="ARBA" id="ARBA00022967"/>
    </source>
</evidence>
<dbReference type="CDD" id="cd03214">
    <property type="entry name" value="ABC_Iron-Siderophores_B12_Hemin"/>
    <property type="match status" value="1"/>
</dbReference>
<keyword evidence="8" id="KW-1185">Reference proteome</keyword>
<dbReference type="Gene3D" id="3.40.50.300">
    <property type="entry name" value="P-loop containing nucleotide triphosphate hydrolases"/>
    <property type="match status" value="1"/>
</dbReference>
<dbReference type="GO" id="GO:0005524">
    <property type="term" value="F:ATP binding"/>
    <property type="evidence" value="ECO:0007669"/>
    <property type="project" value="UniProtKB-KW"/>
</dbReference>
<dbReference type="PANTHER" id="PTHR42794:SF1">
    <property type="entry name" value="HEMIN IMPORT ATP-BINDING PROTEIN HMUV"/>
    <property type="match status" value="1"/>
</dbReference>
<dbReference type="OrthoDB" id="9805601at2"/>
<dbReference type="PANTHER" id="PTHR42794">
    <property type="entry name" value="HEMIN IMPORT ATP-BINDING PROTEIN HMUV"/>
    <property type="match status" value="1"/>
</dbReference>
<organism evidence="7 8">
    <name type="scientific">Pseudooceanicola nitratireducens</name>
    <dbReference type="NCBI Taxonomy" id="517719"/>
    <lineage>
        <taxon>Bacteria</taxon>
        <taxon>Pseudomonadati</taxon>
        <taxon>Pseudomonadota</taxon>
        <taxon>Alphaproteobacteria</taxon>
        <taxon>Rhodobacterales</taxon>
        <taxon>Paracoccaceae</taxon>
        <taxon>Pseudooceanicola</taxon>
    </lineage>
</organism>
<dbReference type="STRING" id="517719.SAMN05421762_2248"/>
<dbReference type="InterPro" id="IPR017871">
    <property type="entry name" value="ABC_transporter-like_CS"/>
</dbReference>
<evidence type="ECO:0000256" key="5">
    <source>
        <dbReference type="ARBA" id="ARBA00037066"/>
    </source>
</evidence>
<evidence type="ECO:0000256" key="3">
    <source>
        <dbReference type="ARBA" id="ARBA00022840"/>
    </source>
</evidence>
<dbReference type="InterPro" id="IPR027417">
    <property type="entry name" value="P-loop_NTPase"/>
</dbReference>
<dbReference type="SUPFAM" id="SSF52540">
    <property type="entry name" value="P-loop containing nucleoside triphosphate hydrolases"/>
    <property type="match status" value="1"/>
</dbReference>
<keyword evidence="1" id="KW-0813">Transport</keyword>
<keyword evidence="4" id="KW-1278">Translocase</keyword>
<dbReference type="Pfam" id="PF00005">
    <property type="entry name" value="ABC_tran"/>
    <property type="match status" value="1"/>
</dbReference>
<reference evidence="7 8" key="1">
    <citation type="submission" date="2016-10" db="EMBL/GenBank/DDBJ databases">
        <authorList>
            <person name="de Groot N.N."/>
        </authorList>
    </citation>
    <scope>NUCLEOTIDE SEQUENCE [LARGE SCALE GENOMIC DNA]</scope>
    <source>
        <strain evidence="7 8">DSM 29619</strain>
    </source>
</reference>
<dbReference type="PROSITE" id="PS00211">
    <property type="entry name" value="ABC_TRANSPORTER_1"/>
    <property type="match status" value="1"/>
</dbReference>
<name>A0A1I1M9S9_9RHOB</name>
<dbReference type="InterPro" id="IPR003593">
    <property type="entry name" value="AAA+_ATPase"/>
</dbReference>
<evidence type="ECO:0000259" key="6">
    <source>
        <dbReference type="PROSITE" id="PS50893"/>
    </source>
</evidence>
<dbReference type="SMART" id="SM00382">
    <property type="entry name" value="AAA"/>
    <property type="match status" value="1"/>
</dbReference>
<comment type="function">
    <text evidence="5">Part of the ABC transporter complex HmuTUV involved in hemin import. Responsible for energy coupling to the transport system.</text>
</comment>
<evidence type="ECO:0000313" key="8">
    <source>
        <dbReference type="Proteomes" id="UP000231644"/>
    </source>
</evidence>
<keyword evidence="2" id="KW-0547">Nucleotide-binding</keyword>
<proteinExistence type="predicted"/>
<dbReference type="InterPro" id="IPR003439">
    <property type="entry name" value="ABC_transporter-like_ATP-bd"/>
</dbReference>
<gene>
    <name evidence="7" type="ORF">SAMN05421762_2248</name>
</gene>
<dbReference type="Proteomes" id="UP000231644">
    <property type="component" value="Unassembled WGS sequence"/>
</dbReference>
<accession>A0A1I1M9S9</accession>
<feature type="domain" description="ABC transporter" evidence="6">
    <location>
        <begin position="3"/>
        <end position="236"/>
    </location>
</feature>
<dbReference type="GO" id="GO:0016887">
    <property type="term" value="F:ATP hydrolysis activity"/>
    <property type="evidence" value="ECO:0007669"/>
    <property type="project" value="InterPro"/>
</dbReference>
<sequence length="267" mass="28314">MSVLATDVRVRLGRTQILHGVDLTARAGEVTCIVGPNGSGKTTLMKALTGEIPYDGRIELEGQDVARLTPDALARLRGVLPQASALSFPFTVQEVVSLGLLDRRDPRPVRHALAQVGLLDLAARFYQDLSGGQKQRVQLARVLTQIGTPVWHGGARWLFLDEPVSALDIAHQVQVMQIARDFALGGGGVIAIMHDLNLTAMFADHVVVLRDGAVLASGSVAQTIRPEVLEPAYGCRMSFGTQPGSDIPVILPLLAPQAGAADRAGAA</sequence>
<protein>
    <submittedName>
        <fullName evidence="7">Iron complex transport system ATP-binding protein</fullName>
    </submittedName>
</protein>
<evidence type="ECO:0000313" key="7">
    <source>
        <dbReference type="EMBL" id="SFC79958.1"/>
    </source>
</evidence>
<evidence type="ECO:0000256" key="1">
    <source>
        <dbReference type="ARBA" id="ARBA00022448"/>
    </source>
</evidence>
<keyword evidence="3 7" id="KW-0067">ATP-binding</keyword>
<dbReference type="PROSITE" id="PS50893">
    <property type="entry name" value="ABC_TRANSPORTER_2"/>
    <property type="match status" value="1"/>
</dbReference>
<dbReference type="EMBL" id="FOLX01000001">
    <property type="protein sequence ID" value="SFC79958.1"/>
    <property type="molecule type" value="Genomic_DNA"/>
</dbReference>
<evidence type="ECO:0000256" key="2">
    <source>
        <dbReference type="ARBA" id="ARBA00022741"/>
    </source>
</evidence>